<accession>A0AAV7I0N7</accession>
<gene>
    <name evidence="3" type="ORF">KQX54_004406</name>
</gene>
<dbReference type="EMBL" id="JAHXZJ010002609">
    <property type="protein sequence ID" value="KAH0539374.1"/>
    <property type="molecule type" value="Genomic_DNA"/>
</dbReference>
<dbReference type="GO" id="GO:0032874">
    <property type="term" value="P:positive regulation of stress-activated MAPK cascade"/>
    <property type="evidence" value="ECO:0007669"/>
    <property type="project" value="TreeGrafter"/>
</dbReference>
<protein>
    <submittedName>
        <fullName evidence="3">Uncharacterized protein</fullName>
    </submittedName>
</protein>
<dbReference type="AlphaFoldDB" id="A0AAV7I0N7"/>
<dbReference type="PANTHER" id="PTHR46428">
    <property type="entry name" value="KELCH DOMAIN-CONTAINING PROTEIN 10"/>
    <property type="match status" value="1"/>
</dbReference>
<evidence type="ECO:0000256" key="2">
    <source>
        <dbReference type="ARBA" id="ARBA00022737"/>
    </source>
</evidence>
<dbReference type="Proteomes" id="UP000826195">
    <property type="component" value="Unassembled WGS sequence"/>
</dbReference>
<dbReference type="Gene3D" id="2.120.10.80">
    <property type="entry name" value="Kelch-type beta propeller"/>
    <property type="match status" value="2"/>
</dbReference>
<dbReference type="InterPro" id="IPR052125">
    <property type="entry name" value="KLHDC10"/>
</dbReference>
<name>A0AAV7I0N7_COTGL</name>
<dbReference type="InterPro" id="IPR015915">
    <property type="entry name" value="Kelch-typ_b-propeller"/>
</dbReference>
<sequence length="382" mass="44735">MYVFKPFVFTECLNPISEARPSPRTFPTIFSDEKYLYSFSGYKYIVNRDTITDYDNPKIIKQIWKYNLSTGVWSCLPKQQYLPTNSEIILGMTFKSDKLIVATWNENQSKGYLYTHHLKDENRVVKIKAKGPIPERSIIHNFVNHGSYLYTIGNNHNLSVYRVDPETAIWEKLTPENGNDFPGYYEDIELAYDGKRIYVLFIKLYEERIREIKTIQAYDVEQNRWYILSTTGDPNNDKPFPDVRTNFGNSSYIDPLTKDVSVIISGGNMNHTIYSDIWQLNLRTLQWTCLNKFGFSLPQPVCEHDALITYNGKMYIFGGRIKNTNDRLIEINTLYSSWLRIPRLTDICWDAVNHYYKDLNTKTDEELFNLGLPVNIVKSRCQ</sequence>
<organism evidence="3 4">
    <name type="scientific">Cotesia glomerata</name>
    <name type="common">Lepidopteran parasitic wasp</name>
    <name type="synonym">Apanteles glomeratus</name>
    <dbReference type="NCBI Taxonomy" id="32391"/>
    <lineage>
        <taxon>Eukaryota</taxon>
        <taxon>Metazoa</taxon>
        <taxon>Ecdysozoa</taxon>
        <taxon>Arthropoda</taxon>
        <taxon>Hexapoda</taxon>
        <taxon>Insecta</taxon>
        <taxon>Pterygota</taxon>
        <taxon>Neoptera</taxon>
        <taxon>Endopterygota</taxon>
        <taxon>Hymenoptera</taxon>
        <taxon>Apocrita</taxon>
        <taxon>Ichneumonoidea</taxon>
        <taxon>Braconidae</taxon>
        <taxon>Microgastrinae</taxon>
        <taxon>Cotesia</taxon>
    </lineage>
</organism>
<proteinExistence type="predicted"/>
<evidence type="ECO:0000313" key="4">
    <source>
        <dbReference type="Proteomes" id="UP000826195"/>
    </source>
</evidence>
<dbReference type="InterPro" id="IPR011043">
    <property type="entry name" value="Gal_Oxase/kelch_b-propeller"/>
</dbReference>
<dbReference type="SUPFAM" id="SSF50965">
    <property type="entry name" value="Galactose oxidase, central domain"/>
    <property type="match status" value="1"/>
</dbReference>
<keyword evidence="1" id="KW-0880">Kelch repeat</keyword>
<keyword evidence="2" id="KW-0677">Repeat</keyword>
<keyword evidence="4" id="KW-1185">Reference proteome</keyword>
<evidence type="ECO:0000256" key="1">
    <source>
        <dbReference type="ARBA" id="ARBA00022441"/>
    </source>
</evidence>
<reference evidence="3 4" key="1">
    <citation type="journal article" date="2021" name="J. Hered.">
        <title>A chromosome-level genome assembly of the parasitoid wasp, Cotesia glomerata (Hymenoptera: Braconidae).</title>
        <authorList>
            <person name="Pinto B.J."/>
            <person name="Weis J.J."/>
            <person name="Gamble T."/>
            <person name="Ode P.J."/>
            <person name="Paul R."/>
            <person name="Zaspel J.M."/>
        </authorList>
    </citation>
    <scope>NUCLEOTIDE SEQUENCE [LARGE SCALE GENOMIC DNA]</scope>
    <source>
        <strain evidence="3">CgM1</strain>
    </source>
</reference>
<evidence type="ECO:0000313" key="3">
    <source>
        <dbReference type="EMBL" id="KAH0539374.1"/>
    </source>
</evidence>
<dbReference type="PANTHER" id="PTHR46428:SF1">
    <property type="entry name" value="KELCH DOMAIN-CONTAINING PROTEIN 10"/>
    <property type="match status" value="1"/>
</dbReference>
<comment type="caution">
    <text evidence="3">The sequence shown here is derived from an EMBL/GenBank/DDBJ whole genome shotgun (WGS) entry which is preliminary data.</text>
</comment>